<gene>
    <name evidence="2" type="ORF">GYMLUDRAFT_252248</name>
</gene>
<feature type="region of interest" description="Disordered" evidence="1">
    <location>
        <begin position="1"/>
        <end position="26"/>
    </location>
</feature>
<feature type="region of interest" description="Disordered" evidence="1">
    <location>
        <begin position="139"/>
        <end position="173"/>
    </location>
</feature>
<reference evidence="2 3" key="1">
    <citation type="submission" date="2014-04" db="EMBL/GenBank/DDBJ databases">
        <title>Evolutionary Origins and Diversification of the Mycorrhizal Mutualists.</title>
        <authorList>
            <consortium name="DOE Joint Genome Institute"/>
            <consortium name="Mycorrhizal Genomics Consortium"/>
            <person name="Kohler A."/>
            <person name="Kuo A."/>
            <person name="Nagy L.G."/>
            <person name="Floudas D."/>
            <person name="Copeland A."/>
            <person name="Barry K.W."/>
            <person name="Cichocki N."/>
            <person name="Veneault-Fourrey C."/>
            <person name="LaButti K."/>
            <person name="Lindquist E.A."/>
            <person name="Lipzen A."/>
            <person name="Lundell T."/>
            <person name="Morin E."/>
            <person name="Murat C."/>
            <person name="Riley R."/>
            <person name="Ohm R."/>
            <person name="Sun H."/>
            <person name="Tunlid A."/>
            <person name="Henrissat B."/>
            <person name="Grigoriev I.V."/>
            <person name="Hibbett D.S."/>
            <person name="Martin F."/>
        </authorList>
    </citation>
    <scope>NUCLEOTIDE SEQUENCE [LARGE SCALE GENOMIC DNA]</scope>
    <source>
        <strain evidence="2 3">FD-317 M1</strain>
    </source>
</reference>
<evidence type="ECO:0000313" key="2">
    <source>
        <dbReference type="EMBL" id="KIK51216.1"/>
    </source>
</evidence>
<dbReference type="AlphaFoldDB" id="A0A0D0BAA0"/>
<proteinExistence type="predicted"/>
<dbReference type="HOGENOM" id="CLU_103428_0_0_1"/>
<dbReference type="Proteomes" id="UP000053593">
    <property type="component" value="Unassembled WGS sequence"/>
</dbReference>
<accession>A0A0D0BAA0</accession>
<evidence type="ECO:0000313" key="3">
    <source>
        <dbReference type="Proteomes" id="UP000053593"/>
    </source>
</evidence>
<keyword evidence="3" id="KW-1185">Reference proteome</keyword>
<organism evidence="2 3">
    <name type="scientific">Collybiopsis luxurians FD-317 M1</name>
    <dbReference type="NCBI Taxonomy" id="944289"/>
    <lineage>
        <taxon>Eukaryota</taxon>
        <taxon>Fungi</taxon>
        <taxon>Dikarya</taxon>
        <taxon>Basidiomycota</taxon>
        <taxon>Agaricomycotina</taxon>
        <taxon>Agaricomycetes</taxon>
        <taxon>Agaricomycetidae</taxon>
        <taxon>Agaricales</taxon>
        <taxon>Marasmiineae</taxon>
        <taxon>Omphalotaceae</taxon>
        <taxon>Collybiopsis</taxon>
        <taxon>Collybiopsis luxurians</taxon>
    </lineage>
</organism>
<protein>
    <submittedName>
        <fullName evidence="2">Uncharacterized protein</fullName>
    </submittedName>
</protein>
<feature type="compositionally biased region" description="Low complexity" evidence="1">
    <location>
        <begin position="1"/>
        <end position="12"/>
    </location>
</feature>
<dbReference type="EMBL" id="KN834869">
    <property type="protein sequence ID" value="KIK51216.1"/>
    <property type="molecule type" value="Genomic_DNA"/>
</dbReference>
<feature type="compositionally biased region" description="Low complexity" evidence="1">
    <location>
        <begin position="148"/>
        <end position="160"/>
    </location>
</feature>
<evidence type="ECO:0000256" key="1">
    <source>
        <dbReference type="SAM" id="MobiDB-lite"/>
    </source>
</evidence>
<feature type="compositionally biased region" description="Basic and acidic residues" evidence="1">
    <location>
        <begin position="16"/>
        <end position="26"/>
    </location>
</feature>
<sequence length="198" mass="21855">MSSFPPLSLSPSQRLFEGEGGKEQTKRVVKSPLLTARAAITGARIKAERALEMGGSGVGVITVFRQLPYLRREQRRQERLSRHRYFQRQCIFGVGNTIIGIIVIISPSLSSSGSGLELEVFFWQEEYICDYNPLSSLPTDSSPNHIKPSPTSPSHSEPSPVTAPLPNSFVPGPTPIPMPPTHPYLLPQLHSLPFLRLT</sequence>
<name>A0A0D0BAA0_9AGAR</name>